<evidence type="ECO:0000313" key="2">
    <source>
        <dbReference type="Proteomes" id="UP001249851"/>
    </source>
</evidence>
<keyword evidence="2" id="KW-1185">Reference proteome</keyword>
<organism evidence="1 2">
    <name type="scientific">Acropora cervicornis</name>
    <name type="common">Staghorn coral</name>
    <dbReference type="NCBI Taxonomy" id="6130"/>
    <lineage>
        <taxon>Eukaryota</taxon>
        <taxon>Metazoa</taxon>
        <taxon>Cnidaria</taxon>
        <taxon>Anthozoa</taxon>
        <taxon>Hexacorallia</taxon>
        <taxon>Scleractinia</taxon>
        <taxon>Astrocoeniina</taxon>
        <taxon>Acroporidae</taxon>
        <taxon>Acropora</taxon>
    </lineage>
</organism>
<name>A0AAD9R0Y3_ACRCE</name>
<dbReference type="EMBL" id="JARQWQ010000006">
    <property type="protein sequence ID" value="KAK2571087.1"/>
    <property type="molecule type" value="Genomic_DNA"/>
</dbReference>
<gene>
    <name evidence="1" type="ORF">P5673_003644</name>
</gene>
<accession>A0AAD9R0Y3</accession>
<reference evidence="1" key="2">
    <citation type="journal article" date="2023" name="Science">
        <title>Genomic signatures of disease resistance in endangered staghorn corals.</title>
        <authorList>
            <person name="Vollmer S.V."/>
            <person name="Selwyn J.D."/>
            <person name="Despard B.A."/>
            <person name="Roesel C.L."/>
        </authorList>
    </citation>
    <scope>NUCLEOTIDE SEQUENCE</scope>
    <source>
        <strain evidence="1">K2</strain>
    </source>
</reference>
<proteinExistence type="predicted"/>
<reference evidence="1" key="1">
    <citation type="journal article" date="2023" name="G3 (Bethesda)">
        <title>Whole genome assembly and annotation of the endangered Caribbean coral Acropora cervicornis.</title>
        <authorList>
            <person name="Selwyn J.D."/>
            <person name="Vollmer S.V."/>
        </authorList>
    </citation>
    <scope>NUCLEOTIDE SEQUENCE</scope>
    <source>
        <strain evidence="1">K2</strain>
    </source>
</reference>
<dbReference type="Proteomes" id="UP001249851">
    <property type="component" value="Unassembled WGS sequence"/>
</dbReference>
<comment type="caution">
    <text evidence="1">The sequence shown here is derived from an EMBL/GenBank/DDBJ whole genome shotgun (WGS) entry which is preliminary data.</text>
</comment>
<evidence type="ECO:0000313" key="1">
    <source>
        <dbReference type="EMBL" id="KAK2571087.1"/>
    </source>
</evidence>
<dbReference type="AlphaFoldDB" id="A0AAD9R0Y3"/>
<sequence>MDTANNNNNLQKEIYEYIVGKVMGSMILEPCAEEPRSEKYGKLMHYSSSVPFLTSEWKIRLNCQRIFTLAVQKEEVQNFGRELVDQGVVEDCLVMQITATSRFGNK</sequence>
<protein>
    <submittedName>
        <fullName evidence="1">Uncharacterized protein</fullName>
    </submittedName>
</protein>